<feature type="region of interest" description="Disordered" evidence="1">
    <location>
        <begin position="162"/>
        <end position="208"/>
    </location>
</feature>
<accession>A0AAV7PL77</accession>
<name>A0AAV7PL77_PLEWA</name>
<feature type="region of interest" description="Disordered" evidence="1">
    <location>
        <begin position="1"/>
        <end position="87"/>
    </location>
</feature>
<reference evidence="2" key="1">
    <citation type="journal article" date="2022" name="bioRxiv">
        <title>Sequencing and chromosome-scale assembly of the giantPleurodeles waltlgenome.</title>
        <authorList>
            <person name="Brown T."/>
            <person name="Elewa A."/>
            <person name="Iarovenko S."/>
            <person name="Subramanian E."/>
            <person name="Araus A.J."/>
            <person name="Petzold A."/>
            <person name="Susuki M."/>
            <person name="Suzuki K.-i.T."/>
            <person name="Hayashi T."/>
            <person name="Toyoda A."/>
            <person name="Oliveira C."/>
            <person name="Osipova E."/>
            <person name="Leigh N.D."/>
            <person name="Simon A."/>
            <person name="Yun M.H."/>
        </authorList>
    </citation>
    <scope>NUCLEOTIDE SEQUENCE</scope>
    <source>
        <strain evidence="2">20211129_DDA</strain>
        <tissue evidence="2">Liver</tissue>
    </source>
</reference>
<feature type="region of interest" description="Disordered" evidence="1">
    <location>
        <begin position="98"/>
        <end position="117"/>
    </location>
</feature>
<evidence type="ECO:0000256" key="1">
    <source>
        <dbReference type="SAM" id="MobiDB-lite"/>
    </source>
</evidence>
<comment type="caution">
    <text evidence="2">The sequence shown here is derived from an EMBL/GenBank/DDBJ whole genome shotgun (WGS) entry which is preliminary data.</text>
</comment>
<organism evidence="2 3">
    <name type="scientific">Pleurodeles waltl</name>
    <name type="common">Iberian ribbed newt</name>
    <dbReference type="NCBI Taxonomy" id="8319"/>
    <lineage>
        <taxon>Eukaryota</taxon>
        <taxon>Metazoa</taxon>
        <taxon>Chordata</taxon>
        <taxon>Craniata</taxon>
        <taxon>Vertebrata</taxon>
        <taxon>Euteleostomi</taxon>
        <taxon>Amphibia</taxon>
        <taxon>Batrachia</taxon>
        <taxon>Caudata</taxon>
        <taxon>Salamandroidea</taxon>
        <taxon>Salamandridae</taxon>
        <taxon>Pleurodelinae</taxon>
        <taxon>Pleurodeles</taxon>
    </lineage>
</organism>
<dbReference type="AlphaFoldDB" id="A0AAV7PL77"/>
<dbReference type="EMBL" id="JANPWB010000011">
    <property type="protein sequence ID" value="KAJ1127974.1"/>
    <property type="molecule type" value="Genomic_DNA"/>
</dbReference>
<keyword evidence="3" id="KW-1185">Reference proteome</keyword>
<proteinExistence type="predicted"/>
<evidence type="ECO:0000313" key="3">
    <source>
        <dbReference type="Proteomes" id="UP001066276"/>
    </source>
</evidence>
<gene>
    <name evidence="2" type="ORF">NDU88_006367</name>
</gene>
<dbReference type="Proteomes" id="UP001066276">
    <property type="component" value="Chromosome 7"/>
</dbReference>
<evidence type="ECO:0000313" key="2">
    <source>
        <dbReference type="EMBL" id="KAJ1127974.1"/>
    </source>
</evidence>
<feature type="compositionally biased region" description="Low complexity" evidence="1">
    <location>
        <begin position="7"/>
        <end position="19"/>
    </location>
</feature>
<protein>
    <submittedName>
        <fullName evidence="2">Uncharacterized protein</fullName>
    </submittedName>
</protein>
<sequence length="208" mass="22249">MTGPSWPRLRPGARPAGGRVLLWPPGGGEMPEGEIRSPGNRVKLQACPAGGRVLSWPPGGGEKLEGENRSPGNRVKQQAHPAGGASFYGRLEVEKCRKGRSVPPATESNNKRVPRGAGPFMAAWRWRNAGRGDLFPRQQSQTTSASHGGRVLLWPPGGGEMREGEICSPGNRVKQQAHPAGGRVLLWPPGGGEMPEGEIRSPSNRVKR</sequence>